<keyword evidence="5 13" id="KW-0812">Transmembrane</keyword>
<evidence type="ECO:0000256" key="7">
    <source>
        <dbReference type="ARBA" id="ARBA00023065"/>
    </source>
</evidence>
<comment type="similarity">
    <text evidence="2">Belongs to the glutamate-gated ion channel (TC 1.A.10.1) family.</text>
</comment>
<keyword evidence="9" id="KW-0675">Receptor</keyword>
<evidence type="ECO:0000256" key="3">
    <source>
        <dbReference type="ARBA" id="ARBA00022448"/>
    </source>
</evidence>
<evidence type="ECO:0000256" key="2">
    <source>
        <dbReference type="ARBA" id="ARBA00008685"/>
    </source>
</evidence>
<evidence type="ECO:0000256" key="1">
    <source>
        <dbReference type="ARBA" id="ARBA00004651"/>
    </source>
</evidence>
<reference evidence="18" key="1">
    <citation type="submission" date="2025-08" db="UniProtKB">
        <authorList>
            <consortium name="RefSeq"/>
        </authorList>
    </citation>
    <scope>IDENTIFICATION</scope>
    <source>
        <tissue evidence="18">Muscle</tissue>
    </source>
</reference>
<dbReference type="GeneID" id="117238423"/>
<evidence type="ECO:0000259" key="15">
    <source>
        <dbReference type="Pfam" id="PF00060"/>
    </source>
</evidence>
<feature type="transmembrane region" description="Helical" evidence="13">
    <location>
        <begin position="439"/>
        <end position="459"/>
    </location>
</feature>
<comment type="subcellular location">
    <subcellularLocation>
        <location evidence="1">Cell membrane</location>
        <topology evidence="1">Multi-pass membrane protein</topology>
    </subcellularLocation>
</comment>
<evidence type="ECO:0000313" key="17">
    <source>
        <dbReference type="Proteomes" id="UP000504631"/>
    </source>
</evidence>
<dbReference type="RefSeq" id="XP_033359193.1">
    <property type="nucleotide sequence ID" value="XM_033503302.1"/>
</dbReference>
<keyword evidence="17" id="KW-1185">Reference proteome</keyword>
<keyword evidence="12" id="KW-0407">Ion channel</keyword>
<evidence type="ECO:0000256" key="8">
    <source>
        <dbReference type="ARBA" id="ARBA00023136"/>
    </source>
</evidence>
<keyword evidence="3" id="KW-0813">Transport</keyword>
<evidence type="ECO:0000259" key="16">
    <source>
        <dbReference type="Pfam" id="PF10613"/>
    </source>
</evidence>
<sequence>MILVTLFLQIILVSGKSVFYKEHQCVNSGNNLKSVVEEIVEEIIDQRNCIVFVSDSVYRNLVDVKNIKGSSTVLKYEIALRDNEQFLQPRRQVQRILIDGKAVNCSAYIILIANGFMAAEFLQYTERERLINTRGLFLLLYDSRLFRSHLHYLWNRIINVVFIRQYNAYKYRSGEKASKERIDLDTVYFPLRKRKSIVTKYIDTWYKGKLLYGTNHFTEKITNLQEKHLQIAVFEHIPAVTTKSRAYYNKQPNNNTEGLGIEFELMQIISKAMNFKPKYYMPDNITLEKWGINEDNQTHVGLVGEAIQGKAAFYLGDLHYTLHHLNYFDLTTPYNTECLTFLTPESLTKNSWKLLILPFKFYTWIALVLTLILGGVVFYFLSISYKKHISLYKNQMHFQNTSMKKEIKGLYLFTEIGNSILYTYGMLFQISLPSLPSSWAVRVLIGWWWIYSILVAVAYRASMTATLANPVARVTIDTLGQLAKSSIEVGGWNKENKNFFSMSSDLSSQEIGNKFKLIQEEDKAIEKVANGSFAYYENSYLLRHVRVKRQILEKEQKENITTVDISSKHNLHIMEECVINMPIALGLEKNSPLKPRVDTLIRRIIEIGLVEKWLSDVMEWSKIMEIRQEAESEKALVDLHKLQGAFIAIIVGYVLAFMVLIGEILYWKHIVLKDPKFDKYHLDIFYSINNSKI</sequence>
<dbReference type="CTD" id="39269"/>
<keyword evidence="11" id="KW-1071">Ligand-gated ion channel</keyword>
<keyword evidence="7" id="KW-0406">Ion transport</keyword>
<dbReference type="Proteomes" id="UP000504631">
    <property type="component" value="Unplaced"/>
</dbReference>
<accession>A0A6J3L0P8</accession>
<organism evidence="17 18">
    <name type="scientific">Bombus vosnesenskii</name>
    <dbReference type="NCBI Taxonomy" id="207650"/>
    <lineage>
        <taxon>Eukaryota</taxon>
        <taxon>Metazoa</taxon>
        <taxon>Ecdysozoa</taxon>
        <taxon>Arthropoda</taxon>
        <taxon>Hexapoda</taxon>
        <taxon>Insecta</taxon>
        <taxon>Pterygota</taxon>
        <taxon>Neoptera</taxon>
        <taxon>Endopterygota</taxon>
        <taxon>Hymenoptera</taxon>
        <taxon>Apocrita</taxon>
        <taxon>Aculeata</taxon>
        <taxon>Apoidea</taxon>
        <taxon>Anthophila</taxon>
        <taxon>Apidae</taxon>
        <taxon>Bombus</taxon>
        <taxon>Pyrobombus</taxon>
    </lineage>
</organism>
<keyword evidence="10" id="KW-0325">Glycoprotein</keyword>
<evidence type="ECO:0000256" key="12">
    <source>
        <dbReference type="ARBA" id="ARBA00023303"/>
    </source>
</evidence>
<feature type="transmembrane region" description="Helical" evidence="13">
    <location>
        <begin position="409"/>
        <end position="427"/>
    </location>
</feature>
<feature type="transmembrane region" description="Helical" evidence="13">
    <location>
        <begin position="644"/>
        <end position="667"/>
    </location>
</feature>
<name>A0A6J3L0P8_9HYME</name>
<dbReference type="SUPFAM" id="SSF53850">
    <property type="entry name" value="Periplasmic binding protein-like II"/>
    <property type="match status" value="1"/>
</dbReference>
<dbReference type="Pfam" id="PF10613">
    <property type="entry name" value="Lig_chan-Glu_bd"/>
    <property type="match status" value="1"/>
</dbReference>
<dbReference type="InterPro" id="IPR052192">
    <property type="entry name" value="Insect_Ionotropic_Sensory_Rcpt"/>
</dbReference>
<dbReference type="KEGG" id="bvk:117238423"/>
<evidence type="ECO:0000256" key="5">
    <source>
        <dbReference type="ARBA" id="ARBA00022692"/>
    </source>
</evidence>
<keyword evidence="6 13" id="KW-1133">Transmembrane helix</keyword>
<evidence type="ECO:0000313" key="18">
    <source>
        <dbReference type="RefSeq" id="XP_033359193.1"/>
    </source>
</evidence>
<evidence type="ECO:0000256" key="9">
    <source>
        <dbReference type="ARBA" id="ARBA00023170"/>
    </source>
</evidence>
<dbReference type="Gene3D" id="1.10.287.70">
    <property type="match status" value="1"/>
</dbReference>
<keyword evidence="4" id="KW-1003">Cell membrane</keyword>
<dbReference type="AlphaFoldDB" id="A0A6J3L0P8"/>
<dbReference type="InterPro" id="IPR001320">
    <property type="entry name" value="Iontro_rcpt_C"/>
</dbReference>
<feature type="transmembrane region" description="Helical" evidence="13">
    <location>
        <begin position="361"/>
        <end position="381"/>
    </location>
</feature>
<dbReference type="InterPro" id="IPR019594">
    <property type="entry name" value="Glu/Gly-bd"/>
</dbReference>
<dbReference type="PANTHER" id="PTHR42643">
    <property type="entry name" value="IONOTROPIC RECEPTOR 20A-RELATED"/>
    <property type="match status" value="1"/>
</dbReference>
<dbReference type="GO" id="GO:0015276">
    <property type="term" value="F:ligand-gated monoatomic ion channel activity"/>
    <property type="evidence" value="ECO:0007669"/>
    <property type="project" value="InterPro"/>
</dbReference>
<dbReference type="PANTHER" id="PTHR42643:SF35">
    <property type="entry name" value="IONOTROPIC RECEPTOR 68A, ISOFORM A"/>
    <property type="match status" value="1"/>
</dbReference>
<evidence type="ECO:0000256" key="4">
    <source>
        <dbReference type="ARBA" id="ARBA00022475"/>
    </source>
</evidence>
<feature type="chain" id="PRO_5027032470" evidence="14">
    <location>
        <begin position="16"/>
        <end position="693"/>
    </location>
</feature>
<dbReference type="Pfam" id="PF00060">
    <property type="entry name" value="Lig_chan"/>
    <property type="match status" value="1"/>
</dbReference>
<dbReference type="Gene3D" id="3.40.190.10">
    <property type="entry name" value="Periplasmic binding protein-like II"/>
    <property type="match status" value="1"/>
</dbReference>
<feature type="domain" description="Ionotropic glutamate receptor C-terminal" evidence="15">
    <location>
        <begin position="363"/>
        <end position="652"/>
    </location>
</feature>
<feature type="domain" description="Ionotropic glutamate receptor L-glutamate and glycine-binding" evidence="16">
    <location>
        <begin position="229"/>
        <end position="343"/>
    </location>
</feature>
<evidence type="ECO:0000256" key="6">
    <source>
        <dbReference type="ARBA" id="ARBA00022989"/>
    </source>
</evidence>
<evidence type="ECO:0000256" key="11">
    <source>
        <dbReference type="ARBA" id="ARBA00023286"/>
    </source>
</evidence>
<feature type="signal peptide" evidence="14">
    <location>
        <begin position="1"/>
        <end position="15"/>
    </location>
</feature>
<dbReference type="GO" id="GO:0005886">
    <property type="term" value="C:plasma membrane"/>
    <property type="evidence" value="ECO:0007669"/>
    <property type="project" value="UniProtKB-SubCell"/>
</dbReference>
<proteinExistence type="inferred from homology"/>
<keyword evidence="8 13" id="KW-0472">Membrane</keyword>
<evidence type="ECO:0000256" key="14">
    <source>
        <dbReference type="SAM" id="SignalP"/>
    </source>
</evidence>
<evidence type="ECO:0000256" key="10">
    <source>
        <dbReference type="ARBA" id="ARBA00023180"/>
    </source>
</evidence>
<dbReference type="GO" id="GO:0050906">
    <property type="term" value="P:detection of stimulus involved in sensory perception"/>
    <property type="evidence" value="ECO:0007669"/>
    <property type="project" value="UniProtKB-ARBA"/>
</dbReference>
<keyword evidence="14" id="KW-0732">Signal</keyword>
<evidence type="ECO:0000256" key="13">
    <source>
        <dbReference type="SAM" id="Phobius"/>
    </source>
</evidence>
<gene>
    <name evidence="18" type="primary">LOC117238423</name>
</gene>
<protein>
    <submittedName>
        <fullName evidence="18">Ionotropic receptor 21a-like isoform X1</fullName>
    </submittedName>
</protein>